<keyword evidence="4" id="KW-1185">Reference proteome</keyword>
<accession>A0A6J5DC19</accession>
<gene>
    <name evidence="3" type="ORF">LMG29739_01297</name>
</gene>
<dbReference type="Proteomes" id="UP000494329">
    <property type="component" value="Unassembled WGS sequence"/>
</dbReference>
<dbReference type="Pfam" id="PF20455">
    <property type="entry name" value="DUF6708"/>
    <property type="match status" value="1"/>
</dbReference>
<evidence type="ECO:0000313" key="3">
    <source>
        <dbReference type="EMBL" id="CAB3751493.1"/>
    </source>
</evidence>
<proteinExistence type="predicted"/>
<reference evidence="3 4" key="1">
    <citation type="submission" date="2020-04" db="EMBL/GenBank/DDBJ databases">
        <authorList>
            <person name="De Canck E."/>
        </authorList>
    </citation>
    <scope>NUCLEOTIDE SEQUENCE [LARGE SCALE GENOMIC DNA]</scope>
    <source>
        <strain evidence="3 4">LMG 29739</strain>
    </source>
</reference>
<keyword evidence="1" id="KW-0812">Transmembrane</keyword>
<evidence type="ECO:0000256" key="1">
    <source>
        <dbReference type="SAM" id="Phobius"/>
    </source>
</evidence>
<sequence length="330" mass="37990">MESGFFYPFRIPKQYSAGERRSEGLSLDLERFDDVEADDRASVIHLNSTYLDMIDRWFTIRGGMSSILALVITFILIVAYWFIVFLHALSDFEKGRMSLAVFVILFGVMSGLLFFVLMLAKRTIGREFFTYTHFPIRFNRKTRMIHVFRHNGPGGVLTVPWDQAYFHIGQGTQARSLLDLRGHVMDGDTVVDTFAVGNFFNTEEPIRQIWKFIVVYMEQGPQALPNDLFICTSTSTRWLNCFLQANAYCDIFLRIPLIKWVFVALIAGMRWLVMKSCREPAWPSEIVDESAIAPDDVYRWAEPAVSGALATDDKAWAALQARQVRRQKKH</sequence>
<name>A0A6J5DC19_9BURK</name>
<protein>
    <recommendedName>
        <fullName evidence="2">DUF6708 domain-containing protein</fullName>
    </recommendedName>
</protein>
<keyword evidence="1" id="KW-0472">Membrane</keyword>
<organism evidence="3 4">
    <name type="scientific">Paraburkholderia solisilvae</name>
    <dbReference type="NCBI Taxonomy" id="624376"/>
    <lineage>
        <taxon>Bacteria</taxon>
        <taxon>Pseudomonadati</taxon>
        <taxon>Pseudomonadota</taxon>
        <taxon>Betaproteobacteria</taxon>
        <taxon>Burkholderiales</taxon>
        <taxon>Burkholderiaceae</taxon>
        <taxon>Paraburkholderia</taxon>
    </lineage>
</organism>
<dbReference type="RefSeq" id="WP_175110046.1">
    <property type="nucleotide sequence ID" value="NZ_CADIKF010000007.1"/>
</dbReference>
<feature type="transmembrane region" description="Helical" evidence="1">
    <location>
        <begin position="257"/>
        <end position="274"/>
    </location>
</feature>
<keyword evidence="1" id="KW-1133">Transmembrane helix</keyword>
<feature type="domain" description="DUF6708" evidence="2">
    <location>
        <begin position="123"/>
        <end position="294"/>
    </location>
</feature>
<dbReference type="EMBL" id="CADIKF010000007">
    <property type="protein sequence ID" value="CAB3751493.1"/>
    <property type="molecule type" value="Genomic_DNA"/>
</dbReference>
<feature type="transmembrane region" description="Helical" evidence="1">
    <location>
        <begin position="66"/>
        <end position="87"/>
    </location>
</feature>
<evidence type="ECO:0000313" key="4">
    <source>
        <dbReference type="Proteomes" id="UP000494329"/>
    </source>
</evidence>
<dbReference type="InterPro" id="IPR046554">
    <property type="entry name" value="DUF6708"/>
</dbReference>
<evidence type="ECO:0000259" key="2">
    <source>
        <dbReference type="Pfam" id="PF20455"/>
    </source>
</evidence>
<feature type="transmembrane region" description="Helical" evidence="1">
    <location>
        <begin position="99"/>
        <end position="120"/>
    </location>
</feature>
<dbReference type="AlphaFoldDB" id="A0A6J5DC19"/>